<evidence type="ECO:0000256" key="1">
    <source>
        <dbReference type="SAM" id="MobiDB-lite"/>
    </source>
</evidence>
<feature type="region of interest" description="Disordered" evidence="1">
    <location>
        <begin position="159"/>
        <end position="187"/>
    </location>
</feature>
<gene>
    <name evidence="2" type="ORF">Adt_43031</name>
</gene>
<proteinExistence type="predicted"/>
<organism evidence="2 3">
    <name type="scientific">Abeliophyllum distichum</name>
    <dbReference type="NCBI Taxonomy" id="126358"/>
    <lineage>
        <taxon>Eukaryota</taxon>
        <taxon>Viridiplantae</taxon>
        <taxon>Streptophyta</taxon>
        <taxon>Embryophyta</taxon>
        <taxon>Tracheophyta</taxon>
        <taxon>Spermatophyta</taxon>
        <taxon>Magnoliopsida</taxon>
        <taxon>eudicotyledons</taxon>
        <taxon>Gunneridae</taxon>
        <taxon>Pentapetalae</taxon>
        <taxon>asterids</taxon>
        <taxon>lamiids</taxon>
        <taxon>Lamiales</taxon>
        <taxon>Oleaceae</taxon>
        <taxon>Forsythieae</taxon>
        <taxon>Abeliophyllum</taxon>
    </lineage>
</organism>
<dbReference type="AlphaFoldDB" id="A0ABD1PTC8"/>
<sequence length="324" mass="35786">MLRVDLMEARFLTYRSVGSGWSGQQHGGDIERRKISITIVAITCGCGGGGGGGGGGGSGGVDRVSGACVVVVGAMGGRFGRIFYVEGAIPRAKIRAFEAIPTLGQQFAYRLEGDKIPRMRVQGKAHISSFTKSAEEEFCQGMTPLDDVEDSIVDNSLNEDRVEESEENEPPVSIHRLPCDRPSSSHNNNVLEIDRQEIRELESRLIHVINGRCDHIETKLNRLLKLVKSGVSQPQRGEFQPDRGGFQSEMKGFDIYSPHRKDNVPEENKEREKDCVFEAAVDNSINVEDCTYKEEQVTPIQGEEPRSATGQGWLFGRDFIFLVP</sequence>
<keyword evidence="3" id="KW-1185">Reference proteome</keyword>
<feature type="region of interest" description="Disordered" evidence="1">
    <location>
        <begin position="234"/>
        <end position="269"/>
    </location>
</feature>
<comment type="caution">
    <text evidence="2">The sequence shown here is derived from an EMBL/GenBank/DDBJ whole genome shotgun (WGS) entry which is preliminary data.</text>
</comment>
<name>A0ABD1PTC8_9LAMI</name>
<dbReference type="EMBL" id="JBFOLK010000013">
    <property type="protein sequence ID" value="KAL2467180.1"/>
    <property type="molecule type" value="Genomic_DNA"/>
</dbReference>
<evidence type="ECO:0000313" key="3">
    <source>
        <dbReference type="Proteomes" id="UP001604336"/>
    </source>
</evidence>
<dbReference type="Proteomes" id="UP001604336">
    <property type="component" value="Unassembled WGS sequence"/>
</dbReference>
<feature type="compositionally biased region" description="Basic and acidic residues" evidence="1">
    <location>
        <begin position="257"/>
        <end position="269"/>
    </location>
</feature>
<evidence type="ECO:0000313" key="2">
    <source>
        <dbReference type="EMBL" id="KAL2467180.1"/>
    </source>
</evidence>
<accession>A0ABD1PTC8</accession>
<reference evidence="3" key="1">
    <citation type="submission" date="2024-07" db="EMBL/GenBank/DDBJ databases">
        <title>Two chromosome-level genome assemblies of Korean endemic species Abeliophyllum distichum and Forsythia ovata (Oleaceae).</title>
        <authorList>
            <person name="Jang H."/>
        </authorList>
    </citation>
    <scope>NUCLEOTIDE SEQUENCE [LARGE SCALE GENOMIC DNA]</scope>
</reference>
<protein>
    <submittedName>
        <fullName evidence="2">Uncharacterized protein</fullName>
    </submittedName>
</protein>